<evidence type="ECO:0000256" key="1">
    <source>
        <dbReference type="SAM" id="Phobius"/>
    </source>
</evidence>
<keyword evidence="1" id="KW-1133">Transmembrane helix</keyword>
<dbReference type="EMBL" id="LR877145">
    <property type="protein sequence ID" value="CAD2213292.1"/>
    <property type="molecule type" value="Genomic_DNA"/>
</dbReference>
<dbReference type="VEuPathDB" id="TriTrypDB:ADEAN_000073300"/>
<evidence type="ECO:0000313" key="2">
    <source>
        <dbReference type="EMBL" id="CAD2213292.1"/>
    </source>
</evidence>
<keyword evidence="1" id="KW-0812">Transmembrane</keyword>
<reference evidence="2 3" key="1">
    <citation type="submission" date="2020-08" db="EMBL/GenBank/DDBJ databases">
        <authorList>
            <person name="Newling K."/>
            <person name="Davey J."/>
            <person name="Forrester S."/>
        </authorList>
    </citation>
    <scope>NUCLEOTIDE SEQUENCE [LARGE SCALE GENOMIC DNA]</scope>
    <source>
        <strain evidence="3">Crithidia deanei Carvalho (ATCC PRA-265)</strain>
    </source>
</reference>
<dbReference type="AlphaFoldDB" id="A0A7G2C5Z2"/>
<keyword evidence="1" id="KW-0472">Membrane</keyword>
<dbReference type="OrthoDB" id="270499at2759"/>
<organism evidence="2 3">
    <name type="scientific">Angomonas deanei</name>
    <dbReference type="NCBI Taxonomy" id="59799"/>
    <lineage>
        <taxon>Eukaryota</taxon>
        <taxon>Discoba</taxon>
        <taxon>Euglenozoa</taxon>
        <taxon>Kinetoplastea</taxon>
        <taxon>Metakinetoplastina</taxon>
        <taxon>Trypanosomatida</taxon>
        <taxon>Trypanosomatidae</taxon>
        <taxon>Strigomonadinae</taxon>
        <taxon>Angomonas</taxon>
    </lineage>
</organism>
<proteinExistence type="predicted"/>
<accession>A0A7G2C5Z2</accession>
<protein>
    <submittedName>
        <fullName evidence="2">Uncharacterized protein</fullName>
    </submittedName>
</protein>
<name>A0A7G2C5Z2_9TRYP</name>
<keyword evidence="3" id="KW-1185">Reference proteome</keyword>
<gene>
    <name evidence="2" type="ORF">ADEAN_000073300</name>
</gene>
<dbReference type="Proteomes" id="UP000515908">
    <property type="component" value="Chromosome 01"/>
</dbReference>
<evidence type="ECO:0000313" key="3">
    <source>
        <dbReference type="Proteomes" id="UP000515908"/>
    </source>
</evidence>
<sequence length="121" mass="14159">MLCTEMERLPRKMIRIIPFFPLPPIFYQSELIPFLLEYAPIMDPQLIPNSRVRKVTRGSRVNFTKFVLPLTCVFALGGILYSFKWNSDRQKNGVCLSCERQREMMDEVYGGKPKVQKVSRL</sequence>
<feature type="transmembrane region" description="Helical" evidence="1">
    <location>
        <begin position="66"/>
        <end position="83"/>
    </location>
</feature>